<gene>
    <name evidence="3" type="ORF">MEDL_32277</name>
</gene>
<dbReference type="InterPro" id="IPR016187">
    <property type="entry name" value="CTDL_fold"/>
</dbReference>
<sequence length="172" mass="19557">MLHIALCITFYDVIVSVILAQTVRTYTKCVQVGTTSVNKNPFLESDCKSAIGGAIMCRESAQCTDFTYDDLTKTCHLYQMNDTVKCDLNEKNGGMTFYYRKRRYNGNLEWTTSGLMLLPNDTRWAPGEPKTEECVQIWAGKFDDTSCLDEKKFVCEKVSMLTILPSHNRTCN</sequence>
<organism evidence="3 4">
    <name type="scientific">Mytilus edulis</name>
    <name type="common">Blue mussel</name>
    <dbReference type="NCBI Taxonomy" id="6550"/>
    <lineage>
        <taxon>Eukaryota</taxon>
        <taxon>Metazoa</taxon>
        <taxon>Spiralia</taxon>
        <taxon>Lophotrochozoa</taxon>
        <taxon>Mollusca</taxon>
        <taxon>Bivalvia</taxon>
        <taxon>Autobranchia</taxon>
        <taxon>Pteriomorphia</taxon>
        <taxon>Mytilida</taxon>
        <taxon>Mytiloidea</taxon>
        <taxon>Mytilidae</taxon>
        <taxon>Mytilinae</taxon>
        <taxon>Mytilus</taxon>
    </lineage>
</organism>
<evidence type="ECO:0000256" key="1">
    <source>
        <dbReference type="SAM" id="SignalP"/>
    </source>
</evidence>
<reference evidence="3" key="1">
    <citation type="submission" date="2021-03" db="EMBL/GenBank/DDBJ databases">
        <authorList>
            <person name="Bekaert M."/>
        </authorList>
    </citation>
    <scope>NUCLEOTIDE SEQUENCE</scope>
</reference>
<dbReference type="PROSITE" id="PS50041">
    <property type="entry name" value="C_TYPE_LECTIN_2"/>
    <property type="match status" value="1"/>
</dbReference>
<dbReference type="AlphaFoldDB" id="A0A8S3SIX8"/>
<keyword evidence="1" id="KW-0732">Signal</keyword>
<evidence type="ECO:0000259" key="2">
    <source>
        <dbReference type="PROSITE" id="PS50041"/>
    </source>
</evidence>
<keyword evidence="4" id="KW-1185">Reference proteome</keyword>
<comment type="caution">
    <text evidence="3">The sequence shown here is derived from an EMBL/GenBank/DDBJ whole genome shotgun (WGS) entry which is preliminary data.</text>
</comment>
<feature type="chain" id="PRO_5035766928" description="C-type lectin domain-containing protein" evidence="1">
    <location>
        <begin position="21"/>
        <end position="172"/>
    </location>
</feature>
<dbReference type="InterPro" id="IPR001304">
    <property type="entry name" value="C-type_lectin-like"/>
</dbReference>
<dbReference type="InterPro" id="IPR016186">
    <property type="entry name" value="C-type_lectin-like/link_sf"/>
</dbReference>
<protein>
    <recommendedName>
        <fullName evidence="2">C-type lectin domain-containing protein</fullName>
    </recommendedName>
</protein>
<proteinExistence type="predicted"/>
<evidence type="ECO:0000313" key="3">
    <source>
        <dbReference type="EMBL" id="CAG2218641.1"/>
    </source>
</evidence>
<dbReference type="SUPFAM" id="SSF56436">
    <property type="entry name" value="C-type lectin-like"/>
    <property type="match status" value="1"/>
</dbReference>
<dbReference type="Proteomes" id="UP000683360">
    <property type="component" value="Unassembled WGS sequence"/>
</dbReference>
<dbReference type="EMBL" id="CAJPWZ010001605">
    <property type="protein sequence ID" value="CAG2218641.1"/>
    <property type="molecule type" value="Genomic_DNA"/>
</dbReference>
<name>A0A8S3SIX8_MYTED</name>
<accession>A0A8S3SIX8</accession>
<feature type="signal peptide" evidence="1">
    <location>
        <begin position="1"/>
        <end position="20"/>
    </location>
</feature>
<feature type="domain" description="C-type lectin" evidence="2">
    <location>
        <begin position="94"/>
        <end position="156"/>
    </location>
</feature>
<dbReference type="OrthoDB" id="6430060at2759"/>
<dbReference type="Gene3D" id="3.10.100.10">
    <property type="entry name" value="Mannose-Binding Protein A, subunit A"/>
    <property type="match status" value="1"/>
</dbReference>
<evidence type="ECO:0000313" key="4">
    <source>
        <dbReference type="Proteomes" id="UP000683360"/>
    </source>
</evidence>